<feature type="compositionally biased region" description="Polar residues" evidence="1">
    <location>
        <begin position="373"/>
        <end position="388"/>
    </location>
</feature>
<feature type="region of interest" description="Disordered" evidence="1">
    <location>
        <begin position="728"/>
        <end position="800"/>
    </location>
</feature>
<feature type="compositionally biased region" description="Low complexity" evidence="1">
    <location>
        <begin position="165"/>
        <end position="179"/>
    </location>
</feature>
<keyword evidence="2" id="KW-1133">Transmembrane helix</keyword>
<keyword evidence="2" id="KW-0812">Transmembrane</keyword>
<feature type="compositionally biased region" description="Basic and acidic residues" evidence="1">
    <location>
        <begin position="765"/>
        <end position="774"/>
    </location>
</feature>
<evidence type="ECO:0000313" key="3">
    <source>
        <dbReference type="EMBL" id="KEZ43620.1"/>
    </source>
</evidence>
<dbReference type="EMBL" id="JOWA01000091">
    <property type="protein sequence ID" value="KEZ43620.1"/>
    <property type="molecule type" value="Genomic_DNA"/>
</dbReference>
<feature type="region of interest" description="Disordered" evidence="1">
    <location>
        <begin position="242"/>
        <end position="280"/>
    </location>
</feature>
<accession>A0A084G8F8</accession>
<feature type="compositionally biased region" description="Basic and acidic residues" evidence="1">
    <location>
        <begin position="787"/>
        <end position="796"/>
    </location>
</feature>
<dbReference type="AlphaFoldDB" id="A0A084G8F8"/>
<reference evidence="3 4" key="1">
    <citation type="journal article" date="2014" name="Genome Announc.">
        <title>Draft genome sequence of the pathogenic fungus Scedosporium apiospermum.</title>
        <authorList>
            <person name="Vandeputte P."/>
            <person name="Ghamrawi S."/>
            <person name="Rechenmann M."/>
            <person name="Iltis A."/>
            <person name="Giraud S."/>
            <person name="Fleury M."/>
            <person name="Thornton C."/>
            <person name="Delhaes L."/>
            <person name="Meyer W."/>
            <person name="Papon N."/>
            <person name="Bouchara J.P."/>
        </authorList>
    </citation>
    <scope>NUCLEOTIDE SEQUENCE [LARGE SCALE GENOMIC DNA]</scope>
    <source>
        <strain evidence="3 4">IHEM 14462</strain>
    </source>
</reference>
<feature type="region of interest" description="Disordered" evidence="1">
    <location>
        <begin position="343"/>
        <end position="390"/>
    </location>
</feature>
<feature type="transmembrane region" description="Helical" evidence="2">
    <location>
        <begin position="990"/>
        <end position="1009"/>
    </location>
</feature>
<proteinExistence type="predicted"/>
<dbReference type="OrthoDB" id="4590010at2759"/>
<feature type="compositionally biased region" description="Polar residues" evidence="1">
    <location>
        <begin position="81"/>
        <end position="92"/>
    </location>
</feature>
<evidence type="ECO:0000256" key="2">
    <source>
        <dbReference type="SAM" id="Phobius"/>
    </source>
</evidence>
<evidence type="ECO:0000313" key="4">
    <source>
        <dbReference type="Proteomes" id="UP000028545"/>
    </source>
</evidence>
<keyword evidence="4" id="KW-1185">Reference proteome</keyword>
<comment type="caution">
    <text evidence="3">The sequence shown here is derived from an EMBL/GenBank/DDBJ whole genome shotgun (WGS) entry which is preliminary data.</text>
</comment>
<dbReference type="HOGENOM" id="CLU_297022_0_0_1"/>
<dbReference type="Proteomes" id="UP000028545">
    <property type="component" value="Unassembled WGS sequence"/>
</dbReference>
<feature type="region of interest" description="Disordered" evidence="1">
    <location>
        <begin position="165"/>
        <end position="186"/>
    </location>
</feature>
<organism evidence="3 4">
    <name type="scientific">Pseudallescheria apiosperma</name>
    <name type="common">Scedosporium apiospermum</name>
    <dbReference type="NCBI Taxonomy" id="563466"/>
    <lineage>
        <taxon>Eukaryota</taxon>
        <taxon>Fungi</taxon>
        <taxon>Dikarya</taxon>
        <taxon>Ascomycota</taxon>
        <taxon>Pezizomycotina</taxon>
        <taxon>Sordariomycetes</taxon>
        <taxon>Hypocreomycetidae</taxon>
        <taxon>Microascales</taxon>
        <taxon>Microascaceae</taxon>
        <taxon>Scedosporium</taxon>
    </lineage>
</organism>
<dbReference type="KEGG" id="sapo:SAPIO_CDS4215"/>
<dbReference type="VEuPathDB" id="FungiDB:SAPIO_CDS4215"/>
<name>A0A084G8F8_PSEDA</name>
<dbReference type="RefSeq" id="XP_016643419.1">
    <property type="nucleotide sequence ID" value="XM_016786817.1"/>
</dbReference>
<evidence type="ECO:0000256" key="1">
    <source>
        <dbReference type="SAM" id="MobiDB-lite"/>
    </source>
</evidence>
<feature type="region of interest" description="Disordered" evidence="1">
    <location>
        <begin position="114"/>
        <end position="137"/>
    </location>
</feature>
<protein>
    <submittedName>
        <fullName evidence="3">Uncharacterized protein</fullName>
    </submittedName>
</protein>
<feature type="region of interest" description="Disordered" evidence="1">
    <location>
        <begin position="39"/>
        <end position="100"/>
    </location>
</feature>
<sequence length="1015" mass="113730">MCTTDVYTFIRADDTYYETREVHRCVAYRRGDPCNPITYKHPVSTDSGPHPASSPTASTKTPVLRREGMVSSQKQDDPQVSDPTCASAQSHSPIDDKASYDHIHTYDRLLNIGSDSDSDAHGQDNLRGTGPSGLAEADRERIFVFEDVSESDPMDGQVQSILQPDGYESADSEGSSSSSQRRTGDAGKDELLERFGNLEAGGFSSEDDDFDEEEILEFMRWQRELKRRNRIHRGSHLGMRTFSETESSDNEDLPSSATEARNGLAHRKKMRKIGSDSDAESLPRLKLATTLDVEDQLADVPNPRKPVPTPSIPRLVHIEDSKVSMLAKNFEQLSREFENQRLRDMEKRVEKPAQSGTQVGHADRADVGDETEPASQSELLPEATSSPNAALPVNLEVTPMGDLDVEGLLHVANSDEDELDSVVSATPSLTTASTLSSFAVPANLIDTAPSWFLELLVKDEVMRNLLASTSSKITPDKFQRNFLRLFRSMLSGIKADSNIVDGDLRTGLRFLRHQSRNISSHICKEIFGIKDGEDWSALSQMRPDKSWQMKKHLAEYGQAGYPGDHAHLNEGEISSDSDLAGVDSVGIGTLTRQRLEVILLQSRSFLEFRERYQKFLFPDLAHDNADKGNAETDNTENGDADGITSGPNDLNIEQQLESNLGMRHWITLAYTSLVRVCHRITRPPLKQGYRRLEWTCDCKEELYADFLESDSESLEQLRLLLDCKNVQPENSVTTTPDGGMETTPLTSHSSSRLPQLPGSTYQLSKGREDSDHQIGRLPNQQLNRHPRSGDSDRISEPSKPQKRFLELCVNTGEFQRHLGEINITDVETDSQLFNRVREKYLELRSFRAKYFLLKPVDVHFVQFSLEDRYRVGILDKPMAIPTEEEMLSEGYGYHPCPMKPPPIPAHIFLHYLSHEKGAHQRLIWGRRIPQKLHKSILETYRTDGLILGWGVHIIEGLDRFRALIATLAILFVSGVIGISWALARADVQGGVGIGAWLTSVQAVVLMMVLTKWNEL</sequence>
<feature type="transmembrane region" description="Helical" evidence="2">
    <location>
        <begin position="962"/>
        <end position="983"/>
    </location>
</feature>
<gene>
    <name evidence="3" type="ORF">SAPIO_CDS4215</name>
</gene>
<feature type="region of interest" description="Disordered" evidence="1">
    <location>
        <begin position="623"/>
        <end position="647"/>
    </location>
</feature>
<feature type="compositionally biased region" description="Polar residues" evidence="1">
    <location>
        <begin position="743"/>
        <end position="763"/>
    </location>
</feature>
<keyword evidence="2" id="KW-0472">Membrane</keyword>
<dbReference type="GeneID" id="27723287"/>